<dbReference type="Gene3D" id="3.40.630.30">
    <property type="match status" value="1"/>
</dbReference>
<dbReference type="CDD" id="cd04301">
    <property type="entry name" value="NAT_SF"/>
    <property type="match status" value="1"/>
</dbReference>
<dbReference type="Proteomes" id="UP000075418">
    <property type="component" value="Unassembled WGS sequence"/>
</dbReference>
<reference evidence="2" key="2">
    <citation type="journal article" date="2021" name="PeerJ">
        <title>Extensive microbial diversity within the chicken gut microbiome revealed by metagenomics and culture.</title>
        <authorList>
            <person name="Gilroy R."/>
            <person name="Ravi A."/>
            <person name="Getino M."/>
            <person name="Pursley I."/>
            <person name="Horton D.L."/>
            <person name="Alikhan N.F."/>
            <person name="Baker D."/>
            <person name="Gharbi K."/>
            <person name="Hall N."/>
            <person name="Watson M."/>
            <person name="Adriaenssens E.M."/>
            <person name="Foster-Nyarko E."/>
            <person name="Jarju S."/>
            <person name="Secka A."/>
            <person name="Antonio M."/>
            <person name="Oren A."/>
            <person name="Chaudhuri R.R."/>
            <person name="La Ragione R."/>
            <person name="Hildebrand F."/>
            <person name="Pallen M.J."/>
        </authorList>
    </citation>
    <scope>NUCLEOTIDE SEQUENCE</scope>
    <source>
        <strain evidence="2">CHK149-3286</strain>
    </source>
</reference>
<protein>
    <submittedName>
        <fullName evidence="2 3">Acetyltransferase</fullName>
    </submittedName>
</protein>
<dbReference type="PANTHER" id="PTHR43259">
    <property type="entry name" value="SPT10P"/>
    <property type="match status" value="1"/>
</dbReference>
<evidence type="ECO:0000313" key="3">
    <source>
        <dbReference type="EMBL" id="KYH14860.1"/>
    </source>
</evidence>
<accession>A0A151A6X7</accession>
<dbReference type="SUPFAM" id="SSF55729">
    <property type="entry name" value="Acyl-CoA N-acyltransferases (Nat)"/>
    <property type="match status" value="1"/>
</dbReference>
<evidence type="ECO:0000313" key="2">
    <source>
        <dbReference type="EMBL" id="HJF68560.1"/>
    </source>
</evidence>
<evidence type="ECO:0000259" key="1">
    <source>
        <dbReference type="PROSITE" id="PS51186"/>
    </source>
</evidence>
<comment type="caution">
    <text evidence="3">The sequence shown here is derived from an EMBL/GenBank/DDBJ whole genome shotgun (WGS) entry which is preliminary data.</text>
</comment>
<name>A0A151A6X7_9STAP</name>
<feature type="domain" description="N-acetyltransferase" evidence="1">
    <location>
        <begin position="1"/>
        <end position="185"/>
    </location>
</feature>
<dbReference type="Proteomes" id="UP000706163">
    <property type="component" value="Unassembled WGS sequence"/>
</dbReference>
<sequence length="190" mass="22262">MIRKAKASDKEAIAELCYIIWEELEIDMVKQIERERLLKVMQKSIVDIQYRGNISNIWVYEIDGNVAGCLIAYPGKDELELERAWLDLDVDEDIKALGTPMPMKESNDDEYYIETIATFPNYRGRGVATKLMQYVIDQEPTAKWSLNCDYHNERAYYVYNKFGFKTQSDINLYGHNHRHMVYEGDKVQAN</sequence>
<dbReference type="EMBL" id="LUGM01000002">
    <property type="protein sequence ID" value="KYH14860.1"/>
    <property type="molecule type" value="Genomic_DNA"/>
</dbReference>
<dbReference type="RefSeq" id="WP_061855017.1">
    <property type="nucleotide sequence ID" value="NZ_DYVT01000112.1"/>
</dbReference>
<organism evidence="3 4">
    <name type="scientific">Staphylococcus kloosii</name>
    <dbReference type="NCBI Taxonomy" id="29384"/>
    <lineage>
        <taxon>Bacteria</taxon>
        <taxon>Bacillati</taxon>
        <taxon>Bacillota</taxon>
        <taxon>Bacilli</taxon>
        <taxon>Bacillales</taxon>
        <taxon>Staphylococcaceae</taxon>
        <taxon>Staphylococcus</taxon>
    </lineage>
</organism>
<dbReference type="AlphaFoldDB" id="A0A151A6X7"/>
<dbReference type="PROSITE" id="PS51186">
    <property type="entry name" value="GNAT"/>
    <property type="match status" value="1"/>
</dbReference>
<dbReference type="GO" id="GO:0016747">
    <property type="term" value="F:acyltransferase activity, transferring groups other than amino-acyl groups"/>
    <property type="evidence" value="ECO:0007669"/>
    <property type="project" value="InterPro"/>
</dbReference>
<reference evidence="2" key="3">
    <citation type="submission" date="2021-09" db="EMBL/GenBank/DDBJ databases">
        <authorList>
            <person name="Gilroy R."/>
        </authorList>
    </citation>
    <scope>NUCLEOTIDE SEQUENCE</scope>
    <source>
        <strain evidence="2">CHK149-3286</strain>
    </source>
</reference>
<dbReference type="InterPro" id="IPR052829">
    <property type="entry name" value="N-acetyltransferase_domain"/>
</dbReference>
<reference evidence="3 4" key="1">
    <citation type="submission" date="2016-02" db="EMBL/GenBank/DDBJ databases">
        <title>Draft genome sequence of hydrocarbon degrading Staphylococcus saprophyticus Strain CNV2, isolated from crude-oil contaminated soil from Noonmati Oil Refinery, Guwahati, Assam, India.</title>
        <authorList>
            <person name="Mukherjee A."/>
            <person name="Chettri B."/>
            <person name="Langpoklakpam J."/>
            <person name="Singh A.K."/>
            <person name="Chattopadhyay D.J."/>
        </authorList>
    </citation>
    <scope>NUCLEOTIDE SEQUENCE [LARGE SCALE GENOMIC DNA]</scope>
    <source>
        <strain evidence="3 4">CNV2</strain>
    </source>
</reference>
<evidence type="ECO:0000313" key="4">
    <source>
        <dbReference type="Proteomes" id="UP000075418"/>
    </source>
</evidence>
<dbReference type="PANTHER" id="PTHR43259:SF1">
    <property type="entry name" value="N-ACETYLTRANSFERASE DOMAIN-CONTAINING PROTEIN"/>
    <property type="match status" value="1"/>
</dbReference>
<proteinExistence type="predicted"/>
<dbReference type="EMBL" id="DYVT01000112">
    <property type="protein sequence ID" value="HJF68560.1"/>
    <property type="molecule type" value="Genomic_DNA"/>
</dbReference>
<keyword evidence="3" id="KW-0808">Transferase</keyword>
<dbReference type="InterPro" id="IPR016181">
    <property type="entry name" value="Acyl_CoA_acyltransferase"/>
</dbReference>
<dbReference type="InterPro" id="IPR000182">
    <property type="entry name" value="GNAT_dom"/>
</dbReference>
<dbReference type="Pfam" id="PF00583">
    <property type="entry name" value="Acetyltransf_1"/>
    <property type="match status" value="1"/>
</dbReference>
<gene>
    <name evidence="3" type="ORF">A0131_08730</name>
    <name evidence="2" type="ORF">K8V85_09645</name>
</gene>